<feature type="non-terminal residue" evidence="2">
    <location>
        <position position="1"/>
    </location>
</feature>
<feature type="compositionally biased region" description="Low complexity" evidence="1">
    <location>
        <begin position="61"/>
        <end position="71"/>
    </location>
</feature>
<feature type="region of interest" description="Disordered" evidence="1">
    <location>
        <begin position="97"/>
        <end position="156"/>
    </location>
</feature>
<gene>
    <name evidence="2" type="ORF">PCOR1329_LOCUS26118</name>
</gene>
<dbReference type="Proteomes" id="UP001189429">
    <property type="component" value="Unassembled WGS sequence"/>
</dbReference>
<accession>A0ABN9S345</accession>
<feature type="compositionally biased region" description="Low complexity" evidence="1">
    <location>
        <begin position="111"/>
        <end position="122"/>
    </location>
</feature>
<sequence>DGSPLAPSTAPASPWSPVTPMVASASAFFPAAAGASVCSSGRCLPRATASGMEVAPPSPAVSPDVSPAMSPGAAIRRNARRLGIPLDLQVHGIHAPVPVLAGGPDGDEVLAPSPHAGSAPAPVELPKDLPLHRPSTKPPQSITAAARPSAGRFSGA</sequence>
<proteinExistence type="predicted"/>
<keyword evidence="3" id="KW-1185">Reference proteome</keyword>
<feature type="region of interest" description="Disordered" evidence="1">
    <location>
        <begin position="49"/>
        <end position="71"/>
    </location>
</feature>
<evidence type="ECO:0000313" key="3">
    <source>
        <dbReference type="Proteomes" id="UP001189429"/>
    </source>
</evidence>
<name>A0ABN9S345_9DINO</name>
<protein>
    <submittedName>
        <fullName evidence="2">Uncharacterized protein</fullName>
    </submittedName>
</protein>
<reference evidence="2" key="1">
    <citation type="submission" date="2023-10" db="EMBL/GenBank/DDBJ databases">
        <authorList>
            <person name="Chen Y."/>
            <person name="Shah S."/>
            <person name="Dougan E. K."/>
            <person name="Thang M."/>
            <person name="Chan C."/>
        </authorList>
    </citation>
    <scope>NUCLEOTIDE SEQUENCE [LARGE SCALE GENOMIC DNA]</scope>
</reference>
<evidence type="ECO:0000256" key="1">
    <source>
        <dbReference type="SAM" id="MobiDB-lite"/>
    </source>
</evidence>
<organism evidence="2 3">
    <name type="scientific">Prorocentrum cordatum</name>
    <dbReference type="NCBI Taxonomy" id="2364126"/>
    <lineage>
        <taxon>Eukaryota</taxon>
        <taxon>Sar</taxon>
        <taxon>Alveolata</taxon>
        <taxon>Dinophyceae</taxon>
        <taxon>Prorocentrales</taxon>
        <taxon>Prorocentraceae</taxon>
        <taxon>Prorocentrum</taxon>
    </lineage>
</organism>
<dbReference type="EMBL" id="CAUYUJ010009224">
    <property type="protein sequence ID" value="CAK0826181.1"/>
    <property type="molecule type" value="Genomic_DNA"/>
</dbReference>
<comment type="caution">
    <text evidence="2">The sequence shown here is derived from an EMBL/GenBank/DDBJ whole genome shotgun (WGS) entry which is preliminary data.</text>
</comment>
<evidence type="ECO:0000313" key="2">
    <source>
        <dbReference type="EMBL" id="CAK0826181.1"/>
    </source>
</evidence>